<gene>
    <name evidence="2" type="ORF">ABNN70_01665</name>
</gene>
<dbReference type="EMBL" id="CP159510">
    <property type="protein sequence ID" value="XCJ17270.1"/>
    <property type="molecule type" value="Genomic_DNA"/>
</dbReference>
<sequence length="147" mass="17481">MGASWPFIAMLDKSIARKYVKASKANLTGKYLIAIKILSDYEIPYYWDFTQFFTLFLTADYIFHDFRQNQLYVLLRCRSKRRYILSKIMWIIFQNLIFHIYAITAVVLSFVFTVLILMVSWVAGGLMVGFDNTWLNAKGMVWYYTFR</sequence>
<accession>A0AAU8IH40</accession>
<evidence type="ECO:0000256" key="1">
    <source>
        <dbReference type="SAM" id="Phobius"/>
    </source>
</evidence>
<evidence type="ECO:0000313" key="2">
    <source>
        <dbReference type="EMBL" id="XCJ17270.1"/>
    </source>
</evidence>
<keyword evidence="1" id="KW-0472">Membrane</keyword>
<feature type="transmembrane region" description="Helical" evidence="1">
    <location>
        <begin position="110"/>
        <end position="130"/>
    </location>
</feature>
<protein>
    <submittedName>
        <fullName evidence="2">Uncharacterized protein</fullName>
    </submittedName>
</protein>
<name>A0AAU8IH40_9BACL</name>
<keyword evidence="1" id="KW-0812">Transmembrane</keyword>
<organism evidence="2">
    <name type="scientific">Sporolactobacillus sp. Y61</name>
    <dbReference type="NCBI Taxonomy" id="3160863"/>
    <lineage>
        <taxon>Bacteria</taxon>
        <taxon>Bacillati</taxon>
        <taxon>Bacillota</taxon>
        <taxon>Bacilli</taxon>
        <taxon>Bacillales</taxon>
        <taxon>Sporolactobacillaceae</taxon>
        <taxon>Sporolactobacillus</taxon>
    </lineage>
</organism>
<feature type="transmembrane region" description="Helical" evidence="1">
    <location>
        <begin position="84"/>
        <end position="104"/>
    </location>
</feature>
<keyword evidence="1" id="KW-1133">Transmembrane helix</keyword>
<proteinExistence type="predicted"/>
<reference evidence="2" key="1">
    <citation type="submission" date="2024-06" db="EMBL/GenBank/DDBJ databases">
        <authorList>
            <person name="Fan A."/>
            <person name="Zhang F.Y."/>
            <person name="Zhang L."/>
        </authorList>
    </citation>
    <scope>NUCLEOTIDE SEQUENCE</scope>
    <source>
        <strain evidence="2">Y61</strain>
    </source>
</reference>
<dbReference type="RefSeq" id="WP_353948548.1">
    <property type="nucleotide sequence ID" value="NZ_CP159510.1"/>
</dbReference>
<dbReference type="AlphaFoldDB" id="A0AAU8IH40"/>